<keyword evidence="1" id="KW-0732">Signal</keyword>
<sequence precursor="true">MKTILQLAGLCLLSGAATAHAQTLLSIPFDNADDLQHFVAPVDELAVEPVFDNQRCLVIGGDVDARALKPIGVQALQKYKLMIRAAVDDSDTVETNDRLPEILAKNGGKSFTACQLTFFDKDGEETSFLLYGRIRMRTDPISIISGQLHEFISVFYAPPEAETLQLKLLPRGRKVWIDEIVLERETSEGTENGNPDFRYGKFNLSGWDPGSEGRLYVRSDGKNVLKCGTSGGSSFFAVDDQARYSFHCKGKGYSKTAGKVTVSFYDMTGKDLGYTHLFWDRDMEEGATKTDIKPPPGAKLAMLKSSRLILEKVMVTQDTPATD</sequence>
<dbReference type="Proteomes" id="UP000319557">
    <property type="component" value="Chromosome"/>
</dbReference>
<evidence type="ECO:0000256" key="1">
    <source>
        <dbReference type="SAM" id="SignalP"/>
    </source>
</evidence>
<dbReference type="OrthoDB" id="239472at2"/>
<accession>A0A517LUR4</accession>
<feature type="chain" id="PRO_5021997664" evidence="1">
    <location>
        <begin position="22"/>
        <end position="323"/>
    </location>
</feature>
<reference evidence="2 3" key="1">
    <citation type="submission" date="2019-02" db="EMBL/GenBank/DDBJ databases">
        <title>Deep-cultivation of Planctomycetes and their phenomic and genomic characterization uncovers novel biology.</title>
        <authorList>
            <person name="Wiegand S."/>
            <person name="Jogler M."/>
            <person name="Boedeker C."/>
            <person name="Pinto D."/>
            <person name="Vollmers J."/>
            <person name="Rivas-Marin E."/>
            <person name="Kohn T."/>
            <person name="Peeters S.H."/>
            <person name="Heuer A."/>
            <person name="Rast P."/>
            <person name="Oberbeckmann S."/>
            <person name="Bunk B."/>
            <person name="Jeske O."/>
            <person name="Meyerdierks A."/>
            <person name="Storesund J.E."/>
            <person name="Kallscheuer N."/>
            <person name="Luecker S."/>
            <person name="Lage O.M."/>
            <person name="Pohl T."/>
            <person name="Merkel B.J."/>
            <person name="Hornburger P."/>
            <person name="Mueller R.-W."/>
            <person name="Bruemmer F."/>
            <person name="Labrenz M."/>
            <person name="Spormann A.M."/>
            <person name="Op den Camp H."/>
            <person name="Overmann J."/>
            <person name="Amann R."/>
            <person name="Jetten M.S.M."/>
            <person name="Mascher T."/>
            <person name="Medema M.H."/>
            <person name="Devos D.P."/>
            <person name="Kaster A.-K."/>
            <person name="Ovreas L."/>
            <person name="Rohde M."/>
            <person name="Galperin M.Y."/>
            <person name="Jogler C."/>
        </authorList>
    </citation>
    <scope>NUCLEOTIDE SEQUENCE [LARGE SCALE GENOMIC DNA]</scope>
    <source>
        <strain evidence="2 3">EC9</strain>
    </source>
</reference>
<organism evidence="2 3">
    <name type="scientific">Rosistilla ulvae</name>
    <dbReference type="NCBI Taxonomy" id="1930277"/>
    <lineage>
        <taxon>Bacteria</taxon>
        <taxon>Pseudomonadati</taxon>
        <taxon>Planctomycetota</taxon>
        <taxon>Planctomycetia</taxon>
        <taxon>Pirellulales</taxon>
        <taxon>Pirellulaceae</taxon>
        <taxon>Rosistilla</taxon>
    </lineage>
</organism>
<evidence type="ECO:0000313" key="3">
    <source>
        <dbReference type="Proteomes" id="UP000319557"/>
    </source>
</evidence>
<proteinExistence type="predicted"/>
<keyword evidence="3" id="KW-1185">Reference proteome</keyword>
<feature type="signal peptide" evidence="1">
    <location>
        <begin position="1"/>
        <end position="21"/>
    </location>
</feature>
<dbReference type="AlphaFoldDB" id="A0A517LUR4"/>
<gene>
    <name evidence="2" type="ORF">EC9_05280</name>
</gene>
<protein>
    <submittedName>
        <fullName evidence="2">Uncharacterized protein</fullName>
    </submittedName>
</protein>
<dbReference type="RefSeq" id="WP_145342094.1">
    <property type="nucleotide sequence ID" value="NZ_CP036261.1"/>
</dbReference>
<dbReference type="KEGG" id="ruv:EC9_05280"/>
<name>A0A517LUR4_9BACT</name>
<evidence type="ECO:0000313" key="2">
    <source>
        <dbReference type="EMBL" id="QDS86367.1"/>
    </source>
</evidence>
<dbReference type="EMBL" id="CP036261">
    <property type="protein sequence ID" value="QDS86367.1"/>
    <property type="molecule type" value="Genomic_DNA"/>
</dbReference>